<dbReference type="GO" id="GO:0008745">
    <property type="term" value="F:N-acetylmuramoyl-L-alanine amidase activity"/>
    <property type="evidence" value="ECO:0007669"/>
    <property type="project" value="InterPro"/>
</dbReference>
<dbReference type="Gene3D" id="2.30.30.40">
    <property type="entry name" value="SH3 Domains"/>
    <property type="match status" value="5"/>
</dbReference>
<organism evidence="5 6">
    <name type="scientific">Pontibacillus halophilus JSM 076056 = DSM 19796</name>
    <dbReference type="NCBI Taxonomy" id="1385510"/>
    <lineage>
        <taxon>Bacteria</taxon>
        <taxon>Bacillati</taxon>
        <taxon>Bacillota</taxon>
        <taxon>Bacilli</taxon>
        <taxon>Bacillales</taxon>
        <taxon>Bacillaceae</taxon>
        <taxon>Pontibacillus</taxon>
    </lineage>
</organism>
<feature type="signal peptide" evidence="3">
    <location>
        <begin position="1"/>
        <end position="24"/>
    </location>
</feature>
<evidence type="ECO:0000256" key="1">
    <source>
        <dbReference type="ARBA" id="ARBA00022801"/>
    </source>
</evidence>
<sequence>MRTFIRLVLTVALFCLAFPIEALASTATVSVNALNVRSGPGITHSVKTQIHQNETYEILSSKGDWIQLDVNGKKGWVADWLVSIHETPSSVEVTSTASDLRVRKGPGLSYKVVGYLDKGDTRTQIGVKGDWVKIKTNGTEAWVHKDYVTLTTKSGENPSPEKQMVDANLLNVRSGPGIGYKQTTQLPFGTNVSVVAKDGNWYQILYGNNNKGWVSSAYLTDPTEAPTAKKQGEITVSTPVLNVRSQGSTKGSIIGQVRNGDTFSYYQKKDSWYQIKLGDGDLGWVAGWLVQEGATASPTNSSITLLHNGTNIRSGPSTSNSIVGRESAGASFQVVRHSNNWYEIAYDGGTAYVADWIVSKSSQPTQSPSRSLKGKTIVIDAGHGGRDPGAIGADGSYEKTLTLQTANAIEQALKIGGANVILTRNRDTYLPLSSRTSVSKLQRADVFLSLHYNSFPQYPSASGIGTYYYNSHEKKLATDVQQGLIRSTGLRDRGIKYGNFYVMRENRQPSLLLELGFMSNKAEMRTIKTHNYHQKVANGIIQGLNQYFSR</sequence>
<dbReference type="EMBL" id="AVPE01000002">
    <property type="protein sequence ID" value="KGX93518.1"/>
    <property type="molecule type" value="Genomic_DNA"/>
</dbReference>
<keyword evidence="6" id="KW-1185">Reference proteome</keyword>
<dbReference type="InterPro" id="IPR002508">
    <property type="entry name" value="MurNAc-LAA_cat"/>
</dbReference>
<dbReference type="Proteomes" id="UP000030528">
    <property type="component" value="Unassembled WGS sequence"/>
</dbReference>
<feature type="domain" description="SH3b" evidence="4">
    <location>
        <begin position="298"/>
        <end position="361"/>
    </location>
</feature>
<dbReference type="STRING" id="1385510.GCA_000425205_01074"/>
<feature type="chain" id="PRO_5002009868" evidence="3">
    <location>
        <begin position="25"/>
        <end position="550"/>
    </location>
</feature>
<evidence type="ECO:0000313" key="5">
    <source>
        <dbReference type="EMBL" id="KGX93518.1"/>
    </source>
</evidence>
<dbReference type="Gene3D" id="3.40.630.40">
    <property type="entry name" value="Zn-dependent exopeptidases"/>
    <property type="match status" value="1"/>
</dbReference>
<proteinExistence type="predicted"/>
<dbReference type="PIRSF" id="PIRSF037846">
    <property type="entry name" value="Autolysin_YrvJ_prd"/>
    <property type="match status" value="1"/>
</dbReference>
<accession>A0A0A5GQN3</accession>
<evidence type="ECO:0000256" key="2">
    <source>
        <dbReference type="ARBA" id="ARBA00023316"/>
    </source>
</evidence>
<dbReference type="OrthoDB" id="9806267at2"/>
<dbReference type="PROSITE" id="PS51781">
    <property type="entry name" value="SH3B"/>
    <property type="match status" value="5"/>
</dbReference>
<keyword evidence="3" id="KW-0732">Signal</keyword>
<keyword evidence="1 5" id="KW-0378">Hydrolase</keyword>
<dbReference type="InterPro" id="IPR003646">
    <property type="entry name" value="SH3-like_bac-type"/>
</dbReference>
<reference evidence="5 6" key="1">
    <citation type="submission" date="2013-08" db="EMBL/GenBank/DDBJ databases">
        <authorList>
            <person name="Huang J."/>
            <person name="Wang G."/>
        </authorList>
    </citation>
    <scope>NUCLEOTIDE SEQUENCE [LARGE SCALE GENOMIC DNA]</scope>
    <source>
        <strain evidence="5 6">JSM 076056</strain>
    </source>
</reference>
<dbReference type="eggNOG" id="COG0860">
    <property type="taxonomic scope" value="Bacteria"/>
</dbReference>
<dbReference type="GO" id="GO:0071555">
    <property type="term" value="P:cell wall organization"/>
    <property type="evidence" value="ECO:0007669"/>
    <property type="project" value="UniProtKB-KW"/>
</dbReference>
<dbReference type="SMART" id="SM00646">
    <property type="entry name" value="Ami_3"/>
    <property type="match status" value="1"/>
</dbReference>
<dbReference type="SMART" id="SM00287">
    <property type="entry name" value="SH3b"/>
    <property type="match status" value="5"/>
</dbReference>
<feature type="domain" description="SH3b" evidence="4">
    <location>
        <begin position="24"/>
        <end position="85"/>
    </location>
</feature>
<dbReference type="Pfam" id="PF01520">
    <property type="entry name" value="Amidase_3"/>
    <property type="match status" value="1"/>
</dbReference>
<evidence type="ECO:0000259" key="4">
    <source>
        <dbReference type="PROSITE" id="PS51781"/>
    </source>
</evidence>
<name>A0A0A5GQN3_9BACI</name>
<dbReference type="CDD" id="cd02696">
    <property type="entry name" value="MurNAc-LAA"/>
    <property type="match status" value="1"/>
</dbReference>
<dbReference type="Pfam" id="PF08239">
    <property type="entry name" value="SH3_3"/>
    <property type="match status" value="5"/>
</dbReference>
<dbReference type="InterPro" id="IPR017293">
    <property type="entry name" value="N-acetylmuramoyl-L-ala_amidase"/>
</dbReference>
<protein>
    <submittedName>
        <fullName evidence="5">Cell wall hydrolase</fullName>
    </submittedName>
</protein>
<feature type="domain" description="SH3b" evidence="4">
    <location>
        <begin position="90"/>
        <end position="152"/>
    </location>
</feature>
<dbReference type="PANTHER" id="PTHR34408:SF1">
    <property type="entry name" value="GLYCOSYL HYDROLASE FAMILY 19 DOMAIN-CONTAINING PROTEIN HI_1415"/>
    <property type="match status" value="1"/>
</dbReference>
<comment type="caution">
    <text evidence="5">The sequence shown here is derived from an EMBL/GenBank/DDBJ whole genome shotgun (WGS) entry which is preliminary data.</text>
</comment>
<gene>
    <name evidence="5" type="ORF">N781_10820</name>
</gene>
<dbReference type="SUPFAM" id="SSF53187">
    <property type="entry name" value="Zn-dependent exopeptidases"/>
    <property type="match status" value="1"/>
</dbReference>
<evidence type="ECO:0000313" key="6">
    <source>
        <dbReference type="Proteomes" id="UP000030528"/>
    </source>
</evidence>
<dbReference type="AlphaFoldDB" id="A0A0A5GQN3"/>
<dbReference type="GO" id="GO:0009253">
    <property type="term" value="P:peptidoglycan catabolic process"/>
    <property type="evidence" value="ECO:0007669"/>
    <property type="project" value="InterPro"/>
</dbReference>
<keyword evidence="2" id="KW-0961">Cell wall biogenesis/degradation</keyword>
<dbReference type="RefSeq" id="WP_036769145.1">
    <property type="nucleotide sequence ID" value="NZ_AVPE01000002.1"/>
</dbReference>
<dbReference type="eggNOG" id="COG3807">
    <property type="taxonomic scope" value="Bacteria"/>
</dbReference>
<dbReference type="InterPro" id="IPR052354">
    <property type="entry name" value="Cell_Wall_Dynamics_Protein"/>
</dbReference>
<feature type="domain" description="SH3b" evidence="4">
    <location>
        <begin position="231"/>
        <end position="293"/>
    </location>
</feature>
<evidence type="ECO:0000256" key="3">
    <source>
        <dbReference type="SAM" id="SignalP"/>
    </source>
</evidence>
<feature type="domain" description="SH3b" evidence="4">
    <location>
        <begin position="160"/>
        <end position="223"/>
    </location>
</feature>
<dbReference type="PANTHER" id="PTHR34408">
    <property type="entry name" value="FAMILY PROTEIN, PUTATIVE-RELATED"/>
    <property type="match status" value="1"/>
</dbReference>